<keyword evidence="1" id="KW-1133">Transmembrane helix</keyword>
<evidence type="ECO:0000256" key="1">
    <source>
        <dbReference type="SAM" id="Phobius"/>
    </source>
</evidence>
<accession>A0A1J0GVY2</accession>
<evidence type="ECO:0000313" key="3">
    <source>
        <dbReference type="Proteomes" id="UP000224898"/>
    </source>
</evidence>
<dbReference type="GeneID" id="55601485"/>
<keyword evidence="1" id="KW-0812">Transmembrane</keyword>
<sequence>MLVTGAIVVGGGIYVIGSITTLNDLLKNGKSLDDYRKKYGKDLGMLICCTYRGGMVFAWPAMGIVGFSYGLVRDTLRLMRGKGPKGSEKAQDAS</sequence>
<dbReference type="Proteomes" id="UP000224898">
    <property type="component" value="Segment"/>
</dbReference>
<organism evidence="2 3">
    <name type="scientific">Streptomyces phage BRock</name>
    <dbReference type="NCBI Taxonomy" id="1913591"/>
    <lineage>
        <taxon>Viruses</taxon>
        <taxon>Duplodnaviria</taxon>
        <taxon>Heunggongvirae</taxon>
        <taxon>Uroviricota</taxon>
        <taxon>Caudoviricetes</taxon>
        <taxon>Borockvirus</taxon>
        <taxon>Borockvirus brock</taxon>
    </lineage>
</organism>
<keyword evidence="3" id="KW-1185">Reference proteome</keyword>
<keyword evidence="1" id="KW-0472">Membrane</keyword>
<feature type="transmembrane region" description="Helical" evidence="1">
    <location>
        <begin position="6"/>
        <end position="26"/>
    </location>
</feature>
<dbReference type="RefSeq" id="YP_009831796.1">
    <property type="nucleotide sequence ID" value="NC_048650.1"/>
</dbReference>
<protein>
    <submittedName>
        <fullName evidence="2">Uncharacterized protein</fullName>
    </submittedName>
</protein>
<proteinExistence type="predicted"/>
<dbReference type="EMBL" id="KX925554">
    <property type="protein sequence ID" value="APC46333.1"/>
    <property type="molecule type" value="Genomic_DNA"/>
</dbReference>
<name>A0A1J0GVY2_9CAUD</name>
<feature type="transmembrane region" description="Helical" evidence="1">
    <location>
        <begin position="46"/>
        <end position="72"/>
    </location>
</feature>
<reference evidence="2 3" key="1">
    <citation type="submission" date="2016-09" db="EMBL/GenBank/DDBJ databases">
        <title>Complete Genome Sequence of Streptomyces 5a phage BRock.</title>
        <authorList>
            <person name="Crossman A."/>
            <person name="Baron S."/>
            <person name="Jamdagni P."/>
            <person name="Khatri P."/>
            <person name="Sharma D."/>
            <person name="Pandey M."/>
            <person name="Goyal S."/>
            <person name="Kumar S."/>
            <person name="Phogat A."/>
            <person name="Chawla G."/>
            <person name="Pasricha M."/>
            <person name="Gupta K."/>
            <person name="Bazzad D."/>
            <person name="Aggarwal V."/>
            <person name="Poughat A."/>
            <person name="Singh K."/>
            <person name="Rana P."/>
            <person name="Gautam R."/>
            <person name="Sharma V."/>
            <person name="Tyagi D."/>
            <person name="Shahi A."/>
            <person name="Jangra N."/>
            <person name="Malik M."/>
            <person name="Sidhu P.K."/>
            <person name="Malik S."/>
            <person name="Ghalyan Y."/>
            <person name="Sharma S.S."/>
            <person name="Malik A."/>
            <person name="Chuttani R."/>
            <person name="Bamal N."/>
            <person name="Bhadula D."/>
            <person name="Batra A."/>
            <person name="Temple L."/>
            <person name="Nehra K."/>
        </authorList>
    </citation>
    <scope>NUCLEOTIDE SEQUENCE [LARGE SCALE GENOMIC DNA]</scope>
</reference>
<evidence type="ECO:0000313" key="2">
    <source>
        <dbReference type="EMBL" id="APC46333.1"/>
    </source>
</evidence>
<dbReference type="KEGG" id="vg:55601485"/>